<evidence type="ECO:0000313" key="12">
    <source>
        <dbReference type="Proteomes" id="UP000756346"/>
    </source>
</evidence>
<dbReference type="PANTHER" id="PTHR43895">
    <property type="entry name" value="CALCIUM/CALMODULIN-DEPENDENT PROTEIN KINASE KINASE-RELATED"/>
    <property type="match status" value="1"/>
</dbReference>
<dbReference type="FunFam" id="3.30.200.20:FF:000206">
    <property type="entry name" value="Serine/threonine-protein kinase Ssp1"/>
    <property type="match status" value="1"/>
</dbReference>
<dbReference type="PANTHER" id="PTHR43895:SF152">
    <property type="entry name" value="SERINE_THREONINE-PROTEIN KINASE TOS3"/>
    <property type="match status" value="1"/>
</dbReference>
<feature type="domain" description="Protein kinase" evidence="10">
    <location>
        <begin position="10"/>
        <end position="531"/>
    </location>
</feature>
<dbReference type="PROSITE" id="PS50011">
    <property type="entry name" value="PROTEIN_KINASE_DOM"/>
    <property type="match status" value="1"/>
</dbReference>
<dbReference type="SMART" id="SM00220">
    <property type="entry name" value="S_TKc"/>
    <property type="match status" value="1"/>
</dbReference>
<keyword evidence="6" id="KW-0067">ATP-binding</keyword>
<dbReference type="InterPro" id="IPR011009">
    <property type="entry name" value="Kinase-like_dom_sf"/>
</dbReference>
<dbReference type="Pfam" id="PF00069">
    <property type="entry name" value="Pkinase"/>
    <property type="match status" value="2"/>
</dbReference>
<dbReference type="GeneID" id="70185470"/>
<dbReference type="GO" id="GO:0007165">
    <property type="term" value="P:signal transduction"/>
    <property type="evidence" value="ECO:0007669"/>
    <property type="project" value="TreeGrafter"/>
</dbReference>
<dbReference type="OrthoDB" id="68483at2759"/>
<evidence type="ECO:0000256" key="9">
    <source>
        <dbReference type="SAM" id="MobiDB-lite"/>
    </source>
</evidence>
<keyword evidence="12" id="KW-1185">Reference proteome</keyword>
<evidence type="ECO:0000259" key="10">
    <source>
        <dbReference type="PROSITE" id="PS50011"/>
    </source>
</evidence>
<reference evidence="11" key="1">
    <citation type="journal article" date="2021" name="Nat. Commun.">
        <title>Genetic determinants of endophytism in the Arabidopsis root mycobiome.</title>
        <authorList>
            <person name="Mesny F."/>
            <person name="Miyauchi S."/>
            <person name="Thiergart T."/>
            <person name="Pickel B."/>
            <person name="Atanasova L."/>
            <person name="Karlsson M."/>
            <person name="Huettel B."/>
            <person name="Barry K.W."/>
            <person name="Haridas S."/>
            <person name="Chen C."/>
            <person name="Bauer D."/>
            <person name="Andreopoulos W."/>
            <person name="Pangilinan J."/>
            <person name="LaButti K."/>
            <person name="Riley R."/>
            <person name="Lipzen A."/>
            <person name="Clum A."/>
            <person name="Drula E."/>
            <person name="Henrissat B."/>
            <person name="Kohler A."/>
            <person name="Grigoriev I.V."/>
            <person name="Martin F.M."/>
            <person name="Hacquard S."/>
        </authorList>
    </citation>
    <scope>NUCLEOTIDE SEQUENCE</scope>
    <source>
        <strain evidence="11">MPI-CAGE-CH-0230</strain>
    </source>
</reference>
<keyword evidence="2" id="KW-0723">Serine/threonine-protein kinase</keyword>
<evidence type="ECO:0000256" key="2">
    <source>
        <dbReference type="ARBA" id="ARBA00022527"/>
    </source>
</evidence>
<evidence type="ECO:0000256" key="4">
    <source>
        <dbReference type="ARBA" id="ARBA00022741"/>
    </source>
</evidence>
<evidence type="ECO:0000256" key="6">
    <source>
        <dbReference type="ARBA" id="ARBA00022840"/>
    </source>
</evidence>
<evidence type="ECO:0000256" key="7">
    <source>
        <dbReference type="ARBA" id="ARBA00047899"/>
    </source>
</evidence>
<dbReference type="EMBL" id="JAGTJQ010000014">
    <property type="protein sequence ID" value="KAH7012688.1"/>
    <property type="molecule type" value="Genomic_DNA"/>
</dbReference>
<evidence type="ECO:0000256" key="8">
    <source>
        <dbReference type="ARBA" id="ARBA00048679"/>
    </source>
</evidence>
<dbReference type="EC" id="2.7.11.1" evidence="1"/>
<evidence type="ECO:0000256" key="1">
    <source>
        <dbReference type="ARBA" id="ARBA00012513"/>
    </source>
</evidence>
<dbReference type="Proteomes" id="UP000756346">
    <property type="component" value="Unassembled WGS sequence"/>
</dbReference>
<dbReference type="RefSeq" id="XP_046004953.1">
    <property type="nucleotide sequence ID" value="XM_046155924.1"/>
</dbReference>
<dbReference type="FunFam" id="1.10.510.10:FF:000614">
    <property type="entry name" value="Serine/threonine protein kinase, putative"/>
    <property type="match status" value="1"/>
</dbReference>
<feature type="region of interest" description="Disordered" evidence="9">
    <location>
        <begin position="200"/>
        <end position="266"/>
    </location>
</feature>
<evidence type="ECO:0000256" key="5">
    <source>
        <dbReference type="ARBA" id="ARBA00022777"/>
    </source>
</evidence>
<dbReference type="AlphaFoldDB" id="A0A9P8XSW6"/>
<dbReference type="GO" id="GO:0001558">
    <property type="term" value="P:regulation of cell growth"/>
    <property type="evidence" value="ECO:0007669"/>
    <property type="project" value="UniProtKB-ARBA"/>
</dbReference>
<organism evidence="11 12">
    <name type="scientific">Microdochium trichocladiopsis</name>
    <dbReference type="NCBI Taxonomy" id="1682393"/>
    <lineage>
        <taxon>Eukaryota</taxon>
        <taxon>Fungi</taxon>
        <taxon>Dikarya</taxon>
        <taxon>Ascomycota</taxon>
        <taxon>Pezizomycotina</taxon>
        <taxon>Sordariomycetes</taxon>
        <taxon>Xylariomycetidae</taxon>
        <taxon>Xylariales</taxon>
        <taxon>Microdochiaceae</taxon>
        <taxon>Microdochium</taxon>
    </lineage>
</organism>
<protein>
    <recommendedName>
        <fullName evidence="1">non-specific serine/threonine protein kinase</fullName>
        <ecNumber evidence="1">2.7.11.1</ecNumber>
    </recommendedName>
</protein>
<dbReference type="Gene3D" id="1.10.510.10">
    <property type="entry name" value="Transferase(Phosphotransferase) domain 1"/>
    <property type="match status" value="1"/>
</dbReference>
<evidence type="ECO:0000313" key="11">
    <source>
        <dbReference type="EMBL" id="KAH7012688.1"/>
    </source>
</evidence>
<keyword evidence="5 11" id="KW-0418">Kinase</keyword>
<name>A0A9P8XSW6_9PEZI</name>
<proteinExistence type="predicted"/>
<keyword evidence="3" id="KW-0808">Transferase</keyword>
<gene>
    <name evidence="11" type="ORF">B0I36DRAFT_340112</name>
</gene>
<dbReference type="GO" id="GO:0004674">
    <property type="term" value="F:protein serine/threonine kinase activity"/>
    <property type="evidence" value="ECO:0007669"/>
    <property type="project" value="UniProtKB-KW"/>
</dbReference>
<comment type="catalytic activity">
    <reaction evidence="7">
        <text>L-threonyl-[protein] + ATP = O-phospho-L-threonyl-[protein] + ADP + H(+)</text>
        <dbReference type="Rhea" id="RHEA:46608"/>
        <dbReference type="Rhea" id="RHEA-COMP:11060"/>
        <dbReference type="Rhea" id="RHEA-COMP:11605"/>
        <dbReference type="ChEBI" id="CHEBI:15378"/>
        <dbReference type="ChEBI" id="CHEBI:30013"/>
        <dbReference type="ChEBI" id="CHEBI:30616"/>
        <dbReference type="ChEBI" id="CHEBI:61977"/>
        <dbReference type="ChEBI" id="CHEBI:456216"/>
        <dbReference type="EC" id="2.7.11.1"/>
    </reaction>
</comment>
<dbReference type="GO" id="GO:0042149">
    <property type="term" value="P:cellular response to glucose starvation"/>
    <property type="evidence" value="ECO:0007669"/>
    <property type="project" value="UniProtKB-ARBA"/>
</dbReference>
<evidence type="ECO:0000256" key="3">
    <source>
        <dbReference type="ARBA" id="ARBA00022679"/>
    </source>
</evidence>
<sequence>MSGRKLINHYEVIEEIGRGVDGKVKLARNLENGENVAIKIVPRFSEKRRLGRITALSPQNKTKKEIAILKKVRHPNVVALLEIIDDPELKEIYMVLEHVELGEIVWRKKGLPHICAIEQRRTEKEMRGEMTTEEEEQYLQHRERQRAIAEFKRAKLRQRQKDVDHAWSIEDGGANDVNAVFLSSSPARADEVMFYNPGPASASASGSCATSRAPSRGPSAYSDSRAATPHPTEPDFASVDDTSSDLETPGLLHSQPGSSTALDGTMYGDGTEDAVLRGRSPCMADSISHVSLVDFDPQLHGPFADSFSYVPCFTIEEARATFRDTVLGLEYLHYEGIVHRDIKPANLLWTKDHRTKISDFGVSYFGRPIRDGEPNEFVPESEARDFDDDLELAKTVGTPAFLAPELCYTDLNEPQPKISEQIDVWSLGVTLYCLIFARIPFMAEDEYQMFRKITKDDVHIPRRRLRPVDPQLAYPASTSLYKRVNSAPYRDDNDLSYEDIDDSLHDLLNKMLIKNPDKRIRLGQVKRHKWVVQGIDEAAWIDARIRPGVPLEGRPRLMRKRSLVPSYLSPSSSEPGPP</sequence>
<dbReference type="SUPFAM" id="SSF56112">
    <property type="entry name" value="Protein kinase-like (PK-like)"/>
    <property type="match status" value="1"/>
</dbReference>
<comment type="caution">
    <text evidence="11">The sequence shown here is derived from an EMBL/GenBank/DDBJ whole genome shotgun (WGS) entry which is preliminary data.</text>
</comment>
<dbReference type="InterPro" id="IPR000719">
    <property type="entry name" value="Prot_kinase_dom"/>
</dbReference>
<comment type="catalytic activity">
    <reaction evidence="8">
        <text>L-seryl-[protein] + ATP = O-phospho-L-seryl-[protein] + ADP + H(+)</text>
        <dbReference type="Rhea" id="RHEA:17989"/>
        <dbReference type="Rhea" id="RHEA-COMP:9863"/>
        <dbReference type="Rhea" id="RHEA-COMP:11604"/>
        <dbReference type="ChEBI" id="CHEBI:15378"/>
        <dbReference type="ChEBI" id="CHEBI:29999"/>
        <dbReference type="ChEBI" id="CHEBI:30616"/>
        <dbReference type="ChEBI" id="CHEBI:83421"/>
        <dbReference type="ChEBI" id="CHEBI:456216"/>
        <dbReference type="EC" id="2.7.11.1"/>
    </reaction>
</comment>
<dbReference type="Gene3D" id="3.30.200.20">
    <property type="entry name" value="Phosphorylase Kinase, domain 1"/>
    <property type="match status" value="1"/>
</dbReference>
<feature type="compositionally biased region" description="Low complexity" evidence="9">
    <location>
        <begin position="200"/>
        <end position="213"/>
    </location>
</feature>
<keyword evidence="4" id="KW-0547">Nucleotide-binding</keyword>
<dbReference type="GO" id="GO:0005524">
    <property type="term" value="F:ATP binding"/>
    <property type="evidence" value="ECO:0007669"/>
    <property type="project" value="UniProtKB-KW"/>
</dbReference>
<accession>A0A9P8XSW6</accession>